<dbReference type="SMART" id="SM00421">
    <property type="entry name" value="HTH_LUXR"/>
    <property type="match status" value="1"/>
</dbReference>
<dbReference type="InterPro" id="IPR000792">
    <property type="entry name" value="Tscrpt_reg_LuxR_C"/>
</dbReference>
<evidence type="ECO:0000313" key="2">
    <source>
        <dbReference type="EMBL" id="ACU75820.1"/>
    </source>
</evidence>
<dbReference type="InterPro" id="IPR051797">
    <property type="entry name" value="TrmB-like"/>
</dbReference>
<accession>C7Q551</accession>
<dbReference type="HOGENOM" id="CLU_056943_0_1_11"/>
<proteinExistence type="predicted"/>
<dbReference type="Gene3D" id="1.10.10.10">
    <property type="entry name" value="Winged helix-like DNA-binding domain superfamily/Winged helix DNA-binding domain"/>
    <property type="match status" value="1"/>
</dbReference>
<feature type="domain" description="HTH luxR-type" evidence="1">
    <location>
        <begin position="272"/>
        <end position="334"/>
    </location>
</feature>
<evidence type="ECO:0000313" key="3">
    <source>
        <dbReference type="Proteomes" id="UP000000851"/>
    </source>
</evidence>
<dbReference type="GO" id="GO:0006355">
    <property type="term" value="P:regulation of DNA-templated transcription"/>
    <property type="evidence" value="ECO:0007669"/>
    <property type="project" value="InterPro"/>
</dbReference>
<dbReference type="InterPro" id="IPR016032">
    <property type="entry name" value="Sig_transdc_resp-reg_C-effctor"/>
</dbReference>
<dbReference type="GO" id="GO:0003677">
    <property type="term" value="F:DNA binding"/>
    <property type="evidence" value="ECO:0007669"/>
    <property type="project" value="InterPro"/>
</dbReference>
<evidence type="ECO:0000259" key="1">
    <source>
        <dbReference type="PROSITE" id="PS50043"/>
    </source>
</evidence>
<organism evidence="2 3">
    <name type="scientific">Catenulispora acidiphila (strain DSM 44928 / JCM 14897 / NBRC 102108 / NRRL B-24433 / ID139908)</name>
    <dbReference type="NCBI Taxonomy" id="479433"/>
    <lineage>
        <taxon>Bacteria</taxon>
        <taxon>Bacillati</taxon>
        <taxon>Actinomycetota</taxon>
        <taxon>Actinomycetes</taxon>
        <taxon>Catenulisporales</taxon>
        <taxon>Catenulisporaceae</taxon>
        <taxon>Catenulispora</taxon>
    </lineage>
</organism>
<dbReference type="Gene3D" id="3.30.870.10">
    <property type="entry name" value="Endonuclease Chain A"/>
    <property type="match status" value="1"/>
</dbReference>
<gene>
    <name evidence="2" type="ordered locus">Caci_6990</name>
</gene>
<dbReference type="PANTHER" id="PTHR34293">
    <property type="entry name" value="HTH-TYPE TRANSCRIPTIONAL REGULATOR TRMBL2"/>
    <property type="match status" value="1"/>
</dbReference>
<dbReference type="InParanoid" id="C7Q551"/>
<protein>
    <submittedName>
        <fullName evidence="2">Transcriptional regulator, LuxR family</fullName>
    </submittedName>
</protein>
<dbReference type="KEGG" id="cai:Caci_6990"/>
<dbReference type="InterPro" id="IPR036388">
    <property type="entry name" value="WH-like_DNA-bd_sf"/>
</dbReference>
<reference evidence="2 3" key="1">
    <citation type="journal article" date="2009" name="Stand. Genomic Sci.">
        <title>Complete genome sequence of Catenulispora acidiphila type strain (ID 139908).</title>
        <authorList>
            <person name="Copeland A."/>
            <person name="Lapidus A."/>
            <person name="Glavina Del Rio T."/>
            <person name="Nolan M."/>
            <person name="Lucas S."/>
            <person name="Chen F."/>
            <person name="Tice H."/>
            <person name="Cheng J.F."/>
            <person name="Bruce D."/>
            <person name="Goodwin L."/>
            <person name="Pitluck S."/>
            <person name="Mikhailova N."/>
            <person name="Pati A."/>
            <person name="Ivanova N."/>
            <person name="Mavromatis K."/>
            <person name="Chen A."/>
            <person name="Palaniappan K."/>
            <person name="Chain P."/>
            <person name="Land M."/>
            <person name="Hauser L."/>
            <person name="Chang Y.J."/>
            <person name="Jeffries C.D."/>
            <person name="Chertkov O."/>
            <person name="Brettin T."/>
            <person name="Detter J.C."/>
            <person name="Han C."/>
            <person name="Ali Z."/>
            <person name="Tindall B.J."/>
            <person name="Goker M."/>
            <person name="Bristow J."/>
            <person name="Eisen J.A."/>
            <person name="Markowitz V."/>
            <person name="Hugenholtz P."/>
            <person name="Kyrpides N.C."/>
            <person name="Klenk H.P."/>
        </authorList>
    </citation>
    <scope>NUCLEOTIDE SEQUENCE [LARGE SCALE GENOMIC DNA]</scope>
    <source>
        <strain evidence="3">DSM 44928 / JCM 14897 / NBRC 102108 / NRRL B-24433 / ID139908</strain>
    </source>
</reference>
<dbReference type="AlphaFoldDB" id="C7Q551"/>
<dbReference type="PANTHER" id="PTHR34293:SF1">
    <property type="entry name" value="HTH-TYPE TRANSCRIPTIONAL REGULATOR TRMBL2"/>
    <property type="match status" value="1"/>
</dbReference>
<dbReference type="STRING" id="479433.Caci_6990"/>
<dbReference type="OrthoDB" id="3728246at2"/>
<name>C7Q551_CATAD</name>
<dbReference type="PROSITE" id="PS50043">
    <property type="entry name" value="HTH_LUXR_2"/>
    <property type="match status" value="1"/>
</dbReference>
<keyword evidence="3" id="KW-1185">Reference proteome</keyword>
<dbReference type="SUPFAM" id="SSF56024">
    <property type="entry name" value="Phospholipase D/nuclease"/>
    <property type="match status" value="1"/>
</dbReference>
<dbReference type="RefSeq" id="WP_015795548.1">
    <property type="nucleotide sequence ID" value="NC_013131.1"/>
</dbReference>
<dbReference type="eggNOG" id="COG2197">
    <property type="taxonomic scope" value="Bacteria"/>
</dbReference>
<dbReference type="SUPFAM" id="SSF46894">
    <property type="entry name" value="C-terminal effector domain of the bipartite response regulators"/>
    <property type="match status" value="1"/>
</dbReference>
<dbReference type="CDD" id="cd06170">
    <property type="entry name" value="LuxR_C_like"/>
    <property type="match status" value="1"/>
</dbReference>
<sequence length="339" mass="37446">MRDETVPQMTALSAVDQYVIDIYCHAVRHGMIECLDETARELGLDRDLVVSAINQLMDTGLIIRDTCNPSLYLPIGPDVATALLTYPMEREIYQRREFIARIKGSFGTLAQSGALNGNQVPATAAAIERIDGGAVLKGFLKESGDACEKEIIVLQPYIEDENEFDDLLQCFHVPVDRGIRLRIVLPHRCRSHLRSRAAMKRLIEAGAEVRTVSRVPQSLMVFDNELSVLGCGAADDCVVTRVRAQDVVKFLIDHFLHLWDTANPVDVAEFGYAEAADSLQQDIAKLMAQGYTDEAVARRLGMSVRTCRRHIAALMGSLDAVSRFQAGVRAASSDLIELT</sequence>
<dbReference type="Proteomes" id="UP000000851">
    <property type="component" value="Chromosome"/>
</dbReference>
<dbReference type="EMBL" id="CP001700">
    <property type="protein sequence ID" value="ACU75820.1"/>
    <property type="molecule type" value="Genomic_DNA"/>
</dbReference>